<feature type="compositionally biased region" description="Acidic residues" evidence="14">
    <location>
        <begin position="629"/>
        <end position="643"/>
    </location>
</feature>
<dbReference type="Pfam" id="PF00382">
    <property type="entry name" value="TFIIB"/>
    <property type="match status" value="2"/>
</dbReference>
<evidence type="ECO:0000313" key="16">
    <source>
        <dbReference type="Proteomes" id="UP000192223"/>
    </source>
</evidence>
<evidence type="ECO:0000256" key="6">
    <source>
        <dbReference type="ARBA" id="ARBA00022833"/>
    </source>
</evidence>
<protein>
    <recommendedName>
        <fullName evidence="11">B-related factor 1</fullName>
    </recommendedName>
</protein>
<evidence type="ECO:0000256" key="5">
    <source>
        <dbReference type="ARBA" id="ARBA00022771"/>
    </source>
</evidence>
<dbReference type="GO" id="GO:0005634">
    <property type="term" value="C:nucleus"/>
    <property type="evidence" value="ECO:0007669"/>
    <property type="project" value="UniProtKB-SubCell"/>
</dbReference>
<gene>
    <name evidence="17" type="primary">LOC108733188</name>
</gene>
<feature type="domain" description="TFIIB-type" evidence="15">
    <location>
        <begin position="3"/>
        <end position="34"/>
    </location>
</feature>
<dbReference type="CDD" id="cd20554">
    <property type="entry name" value="CYCLIN_TFIIIB90_rpt2"/>
    <property type="match status" value="1"/>
</dbReference>
<evidence type="ECO:0000313" key="17">
    <source>
        <dbReference type="RefSeq" id="XP_025833128.1"/>
    </source>
</evidence>
<feature type="coiled-coil region" evidence="13">
    <location>
        <begin position="325"/>
        <end position="352"/>
    </location>
</feature>
<dbReference type="Pfam" id="PF07741">
    <property type="entry name" value="BRF1"/>
    <property type="match status" value="1"/>
</dbReference>
<dbReference type="InterPro" id="IPR011665">
    <property type="entry name" value="BRF1_TBP-bd_dom"/>
</dbReference>
<dbReference type="PANTHER" id="PTHR11618:SF4">
    <property type="entry name" value="TRANSCRIPTION FACTOR IIIB 90 KDA SUBUNIT"/>
    <property type="match status" value="1"/>
</dbReference>
<sequence>MSSARRCKNCGSSDIEVDPARGDAVCTNCGSVLEDSIIVSEVQFEENAHGTSSAIGQFVSAESKGGASSFGACKFLSTSTTSKQQHVTLKCLILAFHVGMGVESRELTLKYARVGISNLCNQLRLNQHCVDTACNFYKMALTRNLTRGRRHAHVYAACVYLTCRTEGTPHLLIDISDVLQICCYELGRTYLRLSQALCINVPSVDPCLYILRFAAKLEFGSKTQEVANTALRLVQRMKRDSIHSGRRPSGLCGAALLMAARLHEFNRTPSDIVKIVKVHGSTLRKRLVEFGETPSSSLTLEEFMTVDLEEEQDPPSFKAARKKDKERLQKLMEEEGDNLTELQKQIENHLENKTKRARKPTKGPILAKEKESPNDINDVNRFVEEEIIGTISQIIKEGNVDDPSTEEHVLELGPNISSMGLAKSLDDTRTIPANTQTEIEIDLDDVDDEELDAYIMNEDEVQHKDGLWHKLNASYLEEQKIKQEKLAKEKEEGKPEKKRRRTTRRRNNQTGPSSSATEAIEKILQGKKVSSKINYDVLKTLNALKPEGDGEKEVPVELPKSPQGEPTSSSEITVPENVGKKSKHLVNIERRSTKKKEKSIGLPVYVSEPTKEEEKATESKNEDDKMENAMEEDIAEDFEEEPVTQEPEMGMLDMLRQHQQGHGDDEEPSFGYDYEEDEY</sequence>
<dbReference type="GeneID" id="108733188"/>
<dbReference type="PROSITE" id="PS51134">
    <property type="entry name" value="ZF_TFIIB"/>
    <property type="match status" value="1"/>
</dbReference>
<dbReference type="PRINTS" id="PR00685">
    <property type="entry name" value="TIFACTORIIB"/>
</dbReference>
<dbReference type="CTD" id="42087"/>
<keyword evidence="6" id="KW-0862">Zinc</keyword>
<evidence type="ECO:0000256" key="11">
    <source>
        <dbReference type="ARBA" id="ARBA00031009"/>
    </source>
</evidence>
<feature type="compositionally biased region" description="Polar residues" evidence="14">
    <location>
        <begin position="508"/>
        <end position="517"/>
    </location>
</feature>
<dbReference type="GO" id="GO:0008270">
    <property type="term" value="F:zinc ion binding"/>
    <property type="evidence" value="ECO:0007669"/>
    <property type="project" value="UniProtKB-KW"/>
</dbReference>
<dbReference type="Gene3D" id="2.20.25.10">
    <property type="match status" value="1"/>
</dbReference>
<dbReference type="GO" id="GO:0070897">
    <property type="term" value="P:transcription preinitiation complex assembly"/>
    <property type="evidence" value="ECO:0007669"/>
    <property type="project" value="InterPro"/>
</dbReference>
<dbReference type="FunCoup" id="A0A7F5RAY3">
    <property type="interactions" value="368"/>
</dbReference>
<keyword evidence="3" id="KW-0479">Metal-binding</keyword>
<comment type="similarity">
    <text evidence="2">Belongs to the TFIIB family.</text>
</comment>
<evidence type="ECO:0000256" key="13">
    <source>
        <dbReference type="SAM" id="Coils"/>
    </source>
</evidence>
<dbReference type="InterPro" id="IPR013763">
    <property type="entry name" value="Cyclin-like_dom"/>
</dbReference>
<name>A0A7F5RAY3_AGRPL</name>
<dbReference type="GO" id="GO:0000126">
    <property type="term" value="C:transcription factor TFIIIB complex"/>
    <property type="evidence" value="ECO:0007669"/>
    <property type="project" value="TreeGrafter"/>
</dbReference>
<dbReference type="InterPro" id="IPR013150">
    <property type="entry name" value="TFIIB_cyclin"/>
</dbReference>
<evidence type="ECO:0000256" key="14">
    <source>
        <dbReference type="SAM" id="MobiDB-lite"/>
    </source>
</evidence>
<evidence type="ECO:0000256" key="3">
    <source>
        <dbReference type="ARBA" id="ARBA00022723"/>
    </source>
</evidence>
<keyword evidence="9" id="KW-0804">Transcription</keyword>
<dbReference type="Proteomes" id="UP000192223">
    <property type="component" value="Unplaced"/>
</dbReference>
<keyword evidence="5 12" id="KW-0863">Zinc-finger</keyword>
<dbReference type="GO" id="GO:0001006">
    <property type="term" value="F:RNA polymerase III type 3 promoter sequence-specific DNA binding"/>
    <property type="evidence" value="ECO:0007669"/>
    <property type="project" value="TreeGrafter"/>
</dbReference>
<feature type="compositionally biased region" description="Acidic residues" evidence="14">
    <location>
        <begin position="664"/>
        <end position="679"/>
    </location>
</feature>
<feature type="compositionally biased region" description="Basic and acidic residues" evidence="14">
    <location>
        <begin position="609"/>
        <end position="628"/>
    </location>
</feature>
<dbReference type="SUPFAM" id="SSF47954">
    <property type="entry name" value="Cyclin-like"/>
    <property type="match status" value="2"/>
</dbReference>
<accession>A0A7F5RAY3</accession>
<feature type="region of interest" description="Disordered" evidence="14">
    <location>
        <begin position="352"/>
        <end position="371"/>
    </location>
</feature>
<dbReference type="SMART" id="SM00385">
    <property type="entry name" value="CYCLIN"/>
    <property type="match status" value="2"/>
</dbReference>
<evidence type="ECO:0000256" key="9">
    <source>
        <dbReference type="ARBA" id="ARBA00023163"/>
    </source>
</evidence>
<dbReference type="InterPro" id="IPR036915">
    <property type="entry name" value="Cyclin-like_sf"/>
</dbReference>
<dbReference type="InterPro" id="IPR000812">
    <property type="entry name" value="TFIIB"/>
</dbReference>
<dbReference type="GO" id="GO:0000995">
    <property type="term" value="F:RNA polymerase III general transcription initiation factor activity"/>
    <property type="evidence" value="ECO:0007669"/>
    <property type="project" value="TreeGrafter"/>
</dbReference>
<dbReference type="FunFam" id="2.20.25.10:FF:000012">
    <property type="entry name" value="Putative transcription factor IIIB 90 kDa subunit"/>
    <property type="match status" value="1"/>
</dbReference>
<feature type="compositionally biased region" description="Basic and acidic residues" evidence="14">
    <location>
        <begin position="484"/>
        <end position="495"/>
    </location>
</feature>
<dbReference type="SUPFAM" id="SSF57783">
    <property type="entry name" value="Zinc beta-ribbon"/>
    <property type="match status" value="1"/>
</dbReference>
<organism evidence="16 17">
    <name type="scientific">Agrilus planipennis</name>
    <name type="common">Emerald ash borer</name>
    <name type="synonym">Agrilus marcopoli</name>
    <dbReference type="NCBI Taxonomy" id="224129"/>
    <lineage>
        <taxon>Eukaryota</taxon>
        <taxon>Metazoa</taxon>
        <taxon>Ecdysozoa</taxon>
        <taxon>Arthropoda</taxon>
        <taxon>Hexapoda</taxon>
        <taxon>Insecta</taxon>
        <taxon>Pterygota</taxon>
        <taxon>Neoptera</taxon>
        <taxon>Endopterygota</taxon>
        <taxon>Coleoptera</taxon>
        <taxon>Polyphaga</taxon>
        <taxon>Elateriformia</taxon>
        <taxon>Buprestoidea</taxon>
        <taxon>Buprestidae</taxon>
        <taxon>Agrilinae</taxon>
        <taxon>Agrilus</taxon>
    </lineage>
</organism>
<evidence type="ECO:0000256" key="1">
    <source>
        <dbReference type="ARBA" id="ARBA00004123"/>
    </source>
</evidence>
<proteinExistence type="inferred from homology"/>
<keyword evidence="4" id="KW-0677">Repeat</keyword>
<dbReference type="AlphaFoldDB" id="A0A7F5RAY3"/>
<evidence type="ECO:0000256" key="2">
    <source>
        <dbReference type="ARBA" id="ARBA00010857"/>
    </source>
</evidence>
<dbReference type="GO" id="GO:0097550">
    <property type="term" value="C:transcription preinitiation complex"/>
    <property type="evidence" value="ECO:0007669"/>
    <property type="project" value="TreeGrafter"/>
</dbReference>
<dbReference type="FunFam" id="1.10.472.10:FF:000007">
    <property type="entry name" value="Transcription factor IIIB 90 kDa subunit"/>
    <property type="match status" value="1"/>
</dbReference>
<dbReference type="InParanoid" id="A0A7F5RAY3"/>
<dbReference type="Gene3D" id="1.10.472.10">
    <property type="entry name" value="Cyclin-like"/>
    <property type="match status" value="2"/>
</dbReference>
<evidence type="ECO:0000256" key="4">
    <source>
        <dbReference type="ARBA" id="ARBA00022737"/>
    </source>
</evidence>
<feature type="region of interest" description="Disordered" evidence="14">
    <location>
        <begin position="542"/>
        <end position="679"/>
    </location>
</feature>
<evidence type="ECO:0000256" key="12">
    <source>
        <dbReference type="PROSITE-ProRule" id="PRU00469"/>
    </source>
</evidence>
<feature type="compositionally biased region" description="Basic and acidic residues" evidence="14">
    <location>
        <begin position="546"/>
        <end position="555"/>
    </location>
</feature>
<dbReference type="RefSeq" id="XP_025833128.1">
    <property type="nucleotide sequence ID" value="XM_025977343.1"/>
</dbReference>
<keyword evidence="10" id="KW-0539">Nucleus</keyword>
<feature type="region of interest" description="Disordered" evidence="14">
    <location>
        <begin position="484"/>
        <end position="525"/>
    </location>
</feature>
<dbReference type="InterPro" id="IPR013137">
    <property type="entry name" value="Znf_TFIIB"/>
</dbReference>
<keyword evidence="7" id="KW-0805">Transcription regulation</keyword>
<evidence type="ECO:0000256" key="10">
    <source>
        <dbReference type="ARBA" id="ARBA00023242"/>
    </source>
</evidence>
<dbReference type="FunFam" id="1.10.472.10:FF:000002">
    <property type="entry name" value="Transcription factor IIIB 90 kDa subunit"/>
    <property type="match status" value="1"/>
</dbReference>
<dbReference type="GO" id="GO:0017025">
    <property type="term" value="F:TBP-class protein binding"/>
    <property type="evidence" value="ECO:0007669"/>
    <property type="project" value="InterPro"/>
</dbReference>
<feature type="compositionally biased region" description="Basic residues" evidence="14">
    <location>
        <begin position="496"/>
        <end position="507"/>
    </location>
</feature>
<keyword evidence="13" id="KW-0175">Coiled coil</keyword>
<evidence type="ECO:0000256" key="8">
    <source>
        <dbReference type="ARBA" id="ARBA00023159"/>
    </source>
</evidence>
<comment type="subcellular location">
    <subcellularLocation>
        <location evidence="1">Nucleus</location>
    </subcellularLocation>
</comment>
<dbReference type="Gene3D" id="1.20.5.650">
    <property type="entry name" value="Single helix bin"/>
    <property type="match status" value="1"/>
</dbReference>
<dbReference type="PANTHER" id="PTHR11618">
    <property type="entry name" value="TRANSCRIPTION INITIATION FACTOR IIB-RELATED"/>
    <property type="match status" value="1"/>
</dbReference>
<keyword evidence="8" id="KW-0010">Activator</keyword>
<reference evidence="17" key="1">
    <citation type="submission" date="2025-08" db="UniProtKB">
        <authorList>
            <consortium name="RefSeq"/>
        </authorList>
    </citation>
    <scope>IDENTIFICATION</scope>
    <source>
        <tissue evidence="17">Entire body</tissue>
    </source>
</reference>
<keyword evidence="16" id="KW-1185">Reference proteome</keyword>
<dbReference type="Pfam" id="PF08271">
    <property type="entry name" value="Zn_Ribbon_TF"/>
    <property type="match status" value="1"/>
</dbReference>
<dbReference type="OrthoDB" id="511529at2759"/>
<evidence type="ECO:0000259" key="15">
    <source>
        <dbReference type="PROSITE" id="PS51134"/>
    </source>
</evidence>
<evidence type="ECO:0000256" key="7">
    <source>
        <dbReference type="ARBA" id="ARBA00023015"/>
    </source>
</evidence>
<dbReference type="CDD" id="cd20553">
    <property type="entry name" value="CYCLIN_TFIIIB90_rpt1"/>
    <property type="match status" value="1"/>
</dbReference>